<organism evidence="1">
    <name type="scientific">marine metagenome</name>
    <dbReference type="NCBI Taxonomy" id="408172"/>
    <lineage>
        <taxon>unclassified sequences</taxon>
        <taxon>metagenomes</taxon>
        <taxon>ecological metagenomes</taxon>
    </lineage>
</organism>
<evidence type="ECO:0008006" key="2">
    <source>
        <dbReference type="Google" id="ProtNLM"/>
    </source>
</evidence>
<reference evidence="1" key="1">
    <citation type="submission" date="2018-05" db="EMBL/GenBank/DDBJ databases">
        <authorList>
            <person name="Lanie J.A."/>
            <person name="Ng W.-L."/>
            <person name="Kazmierczak K.M."/>
            <person name="Andrzejewski T.M."/>
            <person name="Davidsen T.M."/>
            <person name="Wayne K.J."/>
            <person name="Tettelin H."/>
            <person name="Glass J.I."/>
            <person name="Rusch D."/>
            <person name="Podicherti R."/>
            <person name="Tsui H.-C.T."/>
            <person name="Winkler M.E."/>
        </authorList>
    </citation>
    <scope>NUCLEOTIDE SEQUENCE</scope>
</reference>
<gene>
    <name evidence="1" type="ORF">METZ01_LOCUS70649</name>
</gene>
<dbReference type="EMBL" id="UINC01004916">
    <property type="protein sequence ID" value="SVA17795.1"/>
    <property type="molecule type" value="Genomic_DNA"/>
</dbReference>
<dbReference type="AlphaFoldDB" id="A0A381TP10"/>
<evidence type="ECO:0000313" key="1">
    <source>
        <dbReference type="EMBL" id="SVA17795.1"/>
    </source>
</evidence>
<name>A0A381TP10_9ZZZZ</name>
<proteinExistence type="predicted"/>
<protein>
    <recommendedName>
        <fullName evidence="2">ABM domain-containing protein</fullName>
    </recommendedName>
</protein>
<accession>A0A381TP10</accession>
<sequence>MYMVRIVWKCARGKVPECLEVVKEVRASWASDGNATGKIYADYTDRMDTIAFEIEVESLDEYFNNQRTNYHQLSPETEESVRQFNSNTIEGNRQVWEVIP</sequence>